<name>A0ABR0N6J1_GOSAR</name>
<proteinExistence type="predicted"/>
<evidence type="ECO:0000313" key="2">
    <source>
        <dbReference type="Proteomes" id="UP001358586"/>
    </source>
</evidence>
<comment type="caution">
    <text evidence="1">The sequence shown here is derived from an EMBL/GenBank/DDBJ whole genome shotgun (WGS) entry which is preliminary data.</text>
</comment>
<dbReference type="EMBL" id="JARKNE010000011">
    <property type="protein sequence ID" value="KAK5785923.1"/>
    <property type="molecule type" value="Genomic_DNA"/>
</dbReference>
<protein>
    <submittedName>
        <fullName evidence="1">Uncharacterized protein</fullName>
    </submittedName>
</protein>
<gene>
    <name evidence="1" type="ORF">PVK06_040545</name>
</gene>
<organism evidence="1 2">
    <name type="scientific">Gossypium arboreum</name>
    <name type="common">Tree cotton</name>
    <name type="synonym">Gossypium nanking</name>
    <dbReference type="NCBI Taxonomy" id="29729"/>
    <lineage>
        <taxon>Eukaryota</taxon>
        <taxon>Viridiplantae</taxon>
        <taxon>Streptophyta</taxon>
        <taxon>Embryophyta</taxon>
        <taxon>Tracheophyta</taxon>
        <taxon>Spermatophyta</taxon>
        <taxon>Magnoliopsida</taxon>
        <taxon>eudicotyledons</taxon>
        <taxon>Gunneridae</taxon>
        <taxon>Pentapetalae</taxon>
        <taxon>rosids</taxon>
        <taxon>malvids</taxon>
        <taxon>Malvales</taxon>
        <taxon>Malvaceae</taxon>
        <taxon>Malvoideae</taxon>
        <taxon>Gossypium</taxon>
    </lineage>
</organism>
<sequence length="161" mass="18429">MTIYRARHHIHIRPILLIIRIFRAMTIYRACHRIHIRPILLIIRICQAMTIFQARQGADAITGLISLGRTNCRTALLSAHIHCIIALPLAPICCSTPLLLGCIYRSRALLPAQVHRCHSSHMIFLLCIRHPHLRLKMMLVVAITHNVNVDLRRNIPLGPHH</sequence>
<accession>A0ABR0N6J1</accession>
<evidence type="ECO:0000313" key="1">
    <source>
        <dbReference type="EMBL" id="KAK5785923.1"/>
    </source>
</evidence>
<keyword evidence="2" id="KW-1185">Reference proteome</keyword>
<dbReference type="Proteomes" id="UP001358586">
    <property type="component" value="Chromosome 11"/>
</dbReference>
<reference evidence="1 2" key="1">
    <citation type="submission" date="2023-03" db="EMBL/GenBank/DDBJ databases">
        <title>WGS of Gossypium arboreum.</title>
        <authorList>
            <person name="Yu D."/>
        </authorList>
    </citation>
    <scope>NUCLEOTIDE SEQUENCE [LARGE SCALE GENOMIC DNA]</scope>
    <source>
        <tissue evidence="1">Leaf</tissue>
    </source>
</reference>